<keyword evidence="5" id="KW-1185">Reference proteome</keyword>
<gene>
    <name evidence="4" type="ORF">AVENP_2894</name>
</gene>
<evidence type="ECO:0000259" key="2">
    <source>
        <dbReference type="PROSITE" id="PS50883"/>
    </source>
</evidence>
<dbReference type="GO" id="GO:0071111">
    <property type="term" value="F:cyclic-guanylate-specific phosphodiesterase activity"/>
    <property type="evidence" value="ECO:0007669"/>
    <property type="project" value="InterPro"/>
</dbReference>
<feature type="transmembrane region" description="Helical" evidence="1">
    <location>
        <begin position="6"/>
        <end position="28"/>
    </location>
</feature>
<keyword evidence="1" id="KW-1133">Transmembrane helix</keyword>
<reference evidence="4 5" key="1">
    <citation type="submission" date="2020-05" db="EMBL/GenBank/DDBJ databases">
        <title>Complete genome sequencing of Campylobacter and Arcobacter type strains.</title>
        <authorList>
            <person name="Miller W.G."/>
            <person name="Yee E."/>
        </authorList>
    </citation>
    <scope>NUCLEOTIDE SEQUENCE [LARGE SCALE GENOMIC DNA]</scope>
    <source>
        <strain evidence="4 5">LMG 26156</strain>
    </source>
</reference>
<dbReference type="InterPro" id="IPR035919">
    <property type="entry name" value="EAL_sf"/>
</dbReference>
<feature type="domain" description="EAL" evidence="2">
    <location>
        <begin position="438"/>
        <end position="681"/>
    </location>
</feature>
<organism evidence="4 5">
    <name type="scientific">Arcobacter venerupis</name>
    <dbReference type="NCBI Taxonomy" id="1054033"/>
    <lineage>
        <taxon>Bacteria</taxon>
        <taxon>Pseudomonadati</taxon>
        <taxon>Campylobacterota</taxon>
        <taxon>Epsilonproteobacteria</taxon>
        <taxon>Campylobacterales</taxon>
        <taxon>Arcobacteraceae</taxon>
        <taxon>Arcobacter</taxon>
    </lineage>
</organism>
<feature type="domain" description="GGDEF" evidence="3">
    <location>
        <begin position="297"/>
        <end position="428"/>
    </location>
</feature>
<proteinExistence type="predicted"/>
<dbReference type="InterPro" id="IPR004010">
    <property type="entry name" value="Double_Cache_2"/>
</dbReference>
<evidence type="ECO:0000256" key="1">
    <source>
        <dbReference type="SAM" id="Phobius"/>
    </source>
</evidence>
<dbReference type="PROSITE" id="PS50887">
    <property type="entry name" value="GGDEF"/>
    <property type="match status" value="1"/>
</dbReference>
<dbReference type="Gene3D" id="6.10.340.10">
    <property type="match status" value="1"/>
</dbReference>
<evidence type="ECO:0000313" key="5">
    <source>
        <dbReference type="Proteomes" id="UP000503482"/>
    </source>
</evidence>
<dbReference type="SMART" id="SM00267">
    <property type="entry name" value="GGDEF"/>
    <property type="match status" value="1"/>
</dbReference>
<accession>A0AAE7BAK8</accession>
<dbReference type="RefSeq" id="WP_128359607.1">
    <property type="nucleotide sequence ID" value="NZ_CP053840.1"/>
</dbReference>
<dbReference type="PANTHER" id="PTHR33121">
    <property type="entry name" value="CYCLIC DI-GMP PHOSPHODIESTERASE PDEF"/>
    <property type="match status" value="1"/>
</dbReference>
<dbReference type="Pfam" id="PF08269">
    <property type="entry name" value="dCache_2"/>
    <property type="match status" value="1"/>
</dbReference>
<keyword evidence="1" id="KW-0472">Membrane</keyword>
<dbReference type="Gene3D" id="3.30.450.20">
    <property type="entry name" value="PAS domain"/>
    <property type="match status" value="1"/>
</dbReference>
<dbReference type="EMBL" id="CP053840">
    <property type="protein sequence ID" value="QKF68369.1"/>
    <property type="molecule type" value="Genomic_DNA"/>
</dbReference>
<dbReference type="PROSITE" id="PS50883">
    <property type="entry name" value="EAL"/>
    <property type="match status" value="1"/>
</dbReference>
<dbReference type="AlphaFoldDB" id="A0AAE7BAK8"/>
<keyword evidence="1" id="KW-0812">Transmembrane</keyword>
<dbReference type="SUPFAM" id="SSF55073">
    <property type="entry name" value="Nucleotide cyclase"/>
    <property type="match status" value="1"/>
</dbReference>
<dbReference type="Proteomes" id="UP000503482">
    <property type="component" value="Chromosome"/>
</dbReference>
<dbReference type="KEGG" id="avp:AVENP_2894"/>
<dbReference type="Pfam" id="PF00990">
    <property type="entry name" value="GGDEF"/>
    <property type="match status" value="1"/>
</dbReference>
<sequence length="681" mass="79124">MNNKIFLKIGWLFIISLLFYLFFVVFYLSPKVNNYLTQTEIENSKIQFDKIVSIINNKSKTIENKVELKKEIDLLLTSFTLGKTGYIYLVDNSGKIIFDPSGAFQNQDLLTTILPQSGKKLFDEIKNSYNKREVLEYNWNKIYDPLNYKYTKMSWIEYNKNLDSYVVSSVYKEDFSSYVQGINSLILNISMLLFGMLAIIGIFITIKVITPINKMFSEVKKANIDSNTFENGVKTKDEIGFLATQFNTLLDQVETNRVNFEEQVQVKTKEIQNRLYYDDLTSLKNRYALEDDIKDNEFVSIALIDIDAFDDINELYGFSTGNLVLIEVAKILNEFSSKYSVSVYRIYGNVYCLADKKMMGFAKYNEFITELETLFKNRPIYVEQLDIDIFINITLGISIAQEEPIKTAGIALKKAKKNNMPFFVYNNEIDTKEIIKKSIYWREKLKKAIEESKVTPFYQAIFDRNKNIVKYETLMRIEDVNEKGEITYISPYLFLDISVKTKQYLQLSNQVISKALNDLIKTDKQISINLSFKDILDSEFIVSLDKSLDKLENIHKQRLVFEILESDYISDYTLLEDFINKYRNQGIKIAIDDFGTGYSNFAHILKIRPNYIKIDGSLIKNINTDKNSYEMVKSVVDFSKALNITTIAEFVHSSEVFDLLLELGINEFQGFYLAEPKTNIF</sequence>
<feature type="transmembrane region" description="Helical" evidence="1">
    <location>
        <begin position="185"/>
        <end position="206"/>
    </location>
</feature>
<dbReference type="InterPro" id="IPR043128">
    <property type="entry name" value="Rev_trsase/Diguanyl_cyclase"/>
</dbReference>
<dbReference type="Gene3D" id="3.30.70.270">
    <property type="match status" value="1"/>
</dbReference>
<dbReference type="CDD" id="cd01948">
    <property type="entry name" value="EAL"/>
    <property type="match status" value="1"/>
</dbReference>
<dbReference type="InterPro" id="IPR001633">
    <property type="entry name" value="EAL_dom"/>
</dbReference>
<evidence type="ECO:0000259" key="3">
    <source>
        <dbReference type="PROSITE" id="PS50887"/>
    </source>
</evidence>
<dbReference type="InterPro" id="IPR029787">
    <property type="entry name" value="Nucleotide_cyclase"/>
</dbReference>
<dbReference type="InterPro" id="IPR050706">
    <property type="entry name" value="Cyclic-di-GMP_PDE-like"/>
</dbReference>
<protein>
    <submittedName>
        <fullName evidence="4">Cache sensor-containing diguanylate cyclase/phosphodiesterase</fullName>
    </submittedName>
</protein>
<dbReference type="SMART" id="SM00052">
    <property type="entry name" value="EAL"/>
    <property type="match status" value="1"/>
</dbReference>
<dbReference type="PANTHER" id="PTHR33121:SF71">
    <property type="entry name" value="OXYGEN SENSOR PROTEIN DOSP"/>
    <property type="match status" value="1"/>
</dbReference>
<dbReference type="SUPFAM" id="SSF141868">
    <property type="entry name" value="EAL domain-like"/>
    <property type="match status" value="1"/>
</dbReference>
<name>A0AAE7BAK8_9BACT</name>
<evidence type="ECO:0000313" key="4">
    <source>
        <dbReference type="EMBL" id="QKF68369.1"/>
    </source>
</evidence>
<dbReference type="InterPro" id="IPR000160">
    <property type="entry name" value="GGDEF_dom"/>
</dbReference>
<dbReference type="Pfam" id="PF00563">
    <property type="entry name" value="EAL"/>
    <property type="match status" value="1"/>
</dbReference>
<dbReference type="Gene3D" id="3.20.20.450">
    <property type="entry name" value="EAL domain"/>
    <property type="match status" value="1"/>
</dbReference>